<dbReference type="PANTHER" id="PTHR35008:SF4">
    <property type="entry name" value="BLL4482 PROTEIN"/>
    <property type="match status" value="1"/>
</dbReference>
<dbReference type="EMBL" id="CP116346">
    <property type="protein sequence ID" value="WIT13895.1"/>
    <property type="molecule type" value="Genomic_DNA"/>
</dbReference>
<dbReference type="PROSITE" id="PS51007">
    <property type="entry name" value="CYTC"/>
    <property type="match status" value="2"/>
</dbReference>
<dbReference type="GO" id="GO:0009055">
    <property type="term" value="F:electron transfer activity"/>
    <property type="evidence" value="ECO:0007669"/>
    <property type="project" value="InterPro"/>
</dbReference>
<evidence type="ECO:0000256" key="4">
    <source>
        <dbReference type="PROSITE-ProRule" id="PRU00433"/>
    </source>
</evidence>
<sequence length="313" mass="32065">MSAFPSMEQQDMNPWIKRSLLSVVGLAALGAAGLALGAYLGDRKAARRIELPVAAVAIPGDAAALERGRYLFASRGCADCHGASGVGKAFIDGADGGLYAKAPNISPGPGSVVAGYRNEDWVRTVRHGVKPDGRPLFIMPSEDYNRLTDADLGALVAYVKQLPPAAGEAAQWRVPALVKTLYAAGVVKDAAEKIDHRLPPTPPLVEDGSAAHGAYVANGCIGCHGAQLSGGKIPGAPPDWPAAANLTSGSGSALARYASAPQFIAMLRSGKRPDGSSVSPVMPFASLAALSDADATALYGYLRGLAPVAAGNR</sequence>
<reference evidence="6" key="1">
    <citation type="submission" date="2023-01" db="EMBL/GenBank/DDBJ databases">
        <title>Whole genome sequence of Paucibacter sp. S2-9 isolated from pond sediment.</title>
        <authorList>
            <person name="Jung J.Y."/>
        </authorList>
    </citation>
    <scope>NUCLEOTIDE SEQUENCE</scope>
    <source>
        <strain evidence="6">S2-9</strain>
    </source>
</reference>
<protein>
    <submittedName>
        <fullName evidence="6">C-type cytochrome</fullName>
    </submittedName>
</protein>
<accession>A0AA95SQV1</accession>
<name>A0AA95SQV1_9BURK</name>
<gene>
    <name evidence="6" type="ORF">PFX98_09795</name>
</gene>
<evidence type="ECO:0000313" key="7">
    <source>
        <dbReference type="Proteomes" id="UP001177769"/>
    </source>
</evidence>
<dbReference type="Pfam" id="PF00034">
    <property type="entry name" value="Cytochrom_C"/>
    <property type="match status" value="1"/>
</dbReference>
<dbReference type="Proteomes" id="UP001177769">
    <property type="component" value="Chromosome"/>
</dbReference>
<keyword evidence="3 4" id="KW-0408">Iron</keyword>
<dbReference type="InterPro" id="IPR036909">
    <property type="entry name" value="Cyt_c-like_dom_sf"/>
</dbReference>
<keyword evidence="2 4" id="KW-0479">Metal-binding</keyword>
<dbReference type="Pfam" id="PF13442">
    <property type="entry name" value="Cytochrome_CBB3"/>
    <property type="match status" value="1"/>
</dbReference>
<feature type="domain" description="Cytochrome c" evidence="5">
    <location>
        <begin position="208"/>
        <end position="306"/>
    </location>
</feature>
<dbReference type="AlphaFoldDB" id="A0AA95SQV1"/>
<organism evidence="6 7">
    <name type="scientific">Paucibacter sediminis</name>
    <dbReference type="NCBI Taxonomy" id="3019553"/>
    <lineage>
        <taxon>Bacteria</taxon>
        <taxon>Pseudomonadati</taxon>
        <taxon>Pseudomonadota</taxon>
        <taxon>Betaproteobacteria</taxon>
        <taxon>Burkholderiales</taxon>
        <taxon>Sphaerotilaceae</taxon>
        <taxon>Roseateles</taxon>
    </lineage>
</organism>
<evidence type="ECO:0000256" key="1">
    <source>
        <dbReference type="ARBA" id="ARBA00022617"/>
    </source>
</evidence>
<dbReference type="PANTHER" id="PTHR35008">
    <property type="entry name" value="BLL4482 PROTEIN-RELATED"/>
    <property type="match status" value="1"/>
</dbReference>
<keyword evidence="7" id="KW-1185">Reference proteome</keyword>
<keyword evidence="1 4" id="KW-0349">Heme</keyword>
<dbReference type="InterPro" id="IPR051459">
    <property type="entry name" value="Cytochrome_c-type_DH"/>
</dbReference>
<dbReference type="SUPFAM" id="SSF46626">
    <property type="entry name" value="Cytochrome c"/>
    <property type="match status" value="2"/>
</dbReference>
<dbReference type="Gene3D" id="1.10.760.10">
    <property type="entry name" value="Cytochrome c-like domain"/>
    <property type="match status" value="2"/>
</dbReference>
<feature type="domain" description="Cytochrome c" evidence="5">
    <location>
        <begin position="63"/>
        <end position="163"/>
    </location>
</feature>
<evidence type="ECO:0000256" key="2">
    <source>
        <dbReference type="ARBA" id="ARBA00022723"/>
    </source>
</evidence>
<dbReference type="InterPro" id="IPR009056">
    <property type="entry name" value="Cyt_c-like_dom"/>
</dbReference>
<dbReference type="GO" id="GO:0046872">
    <property type="term" value="F:metal ion binding"/>
    <property type="evidence" value="ECO:0007669"/>
    <property type="project" value="UniProtKB-KW"/>
</dbReference>
<proteinExistence type="predicted"/>
<evidence type="ECO:0000313" key="6">
    <source>
        <dbReference type="EMBL" id="WIT13895.1"/>
    </source>
</evidence>
<evidence type="ECO:0000259" key="5">
    <source>
        <dbReference type="PROSITE" id="PS51007"/>
    </source>
</evidence>
<dbReference type="KEGG" id="pais:PFX98_09795"/>
<dbReference type="GO" id="GO:0020037">
    <property type="term" value="F:heme binding"/>
    <property type="evidence" value="ECO:0007669"/>
    <property type="project" value="InterPro"/>
</dbReference>
<evidence type="ECO:0000256" key="3">
    <source>
        <dbReference type="ARBA" id="ARBA00023004"/>
    </source>
</evidence>